<dbReference type="AlphaFoldDB" id="A0A5N7B7B0"/>
<dbReference type="Proteomes" id="UP000326198">
    <property type="component" value="Unassembled WGS sequence"/>
</dbReference>
<evidence type="ECO:0000313" key="2">
    <source>
        <dbReference type="EMBL" id="KAE8377659.1"/>
    </source>
</evidence>
<name>A0A5N7B7B0_9EURO</name>
<keyword evidence="3" id="KW-1185">Reference proteome</keyword>
<keyword evidence="1" id="KW-0732">Signal</keyword>
<feature type="chain" id="PRO_5024900467" evidence="1">
    <location>
        <begin position="22"/>
        <end position="207"/>
    </location>
</feature>
<dbReference type="OrthoDB" id="5835829at2759"/>
<proteinExistence type="predicted"/>
<reference evidence="2 3" key="1">
    <citation type="submission" date="2019-04" db="EMBL/GenBank/DDBJ databases">
        <title>Friends and foes A comparative genomics studyof 23 Aspergillus species from section Flavi.</title>
        <authorList>
            <consortium name="DOE Joint Genome Institute"/>
            <person name="Kjaerbolling I."/>
            <person name="Vesth T."/>
            <person name="Frisvad J.C."/>
            <person name="Nybo J.L."/>
            <person name="Theobald S."/>
            <person name="Kildgaard S."/>
            <person name="Isbrandt T."/>
            <person name="Kuo A."/>
            <person name="Sato A."/>
            <person name="Lyhne E.K."/>
            <person name="Kogle M.E."/>
            <person name="Wiebenga A."/>
            <person name="Kun R.S."/>
            <person name="Lubbers R.J."/>
            <person name="Makela M.R."/>
            <person name="Barry K."/>
            <person name="Chovatia M."/>
            <person name="Clum A."/>
            <person name="Daum C."/>
            <person name="Haridas S."/>
            <person name="He G."/>
            <person name="LaButti K."/>
            <person name="Lipzen A."/>
            <person name="Mondo S."/>
            <person name="Riley R."/>
            <person name="Salamov A."/>
            <person name="Simmons B.A."/>
            <person name="Magnuson J.K."/>
            <person name="Henrissat B."/>
            <person name="Mortensen U.H."/>
            <person name="Larsen T.O."/>
            <person name="Devries R.P."/>
            <person name="Grigoriev I.V."/>
            <person name="Machida M."/>
            <person name="Baker S.E."/>
            <person name="Andersen M.R."/>
        </authorList>
    </citation>
    <scope>NUCLEOTIDE SEQUENCE [LARGE SCALE GENOMIC DNA]</scope>
    <source>
        <strain evidence="2 3">IBT 29228</strain>
    </source>
</reference>
<sequence>MLLNAYLALRMLLVIVGNPRARELMAHCNAYGLSNITITQIPEQLRKDETAILLPARREIEFPCYFPDSFILCGPILRPCAPIAKEDPELASWLGQRPTVLVNLGSHVTYTIDVLTELMNGFHMLLETRPDIQILWKIKPSSGTTLGDTTLPDSLRTAVAKGKMRVESWLAVEPLCILTSDHVECMVHHGGSNSYHEAVRSVYGCSL</sequence>
<accession>A0A5N7B7B0</accession>
<evidence type="ECO:0000256" key="1">
    <source>
        <dbReference type="SAM" id="SignalP"/>
    </source>
</evidence>
<feature type="signal peptide" evidence="1">
    <location>
        <begin position="1"/>
        <end position="21"/>
    </location>
</feature>
<organism evidence="2 3">
    <name type="scientific">Aspergillus bertholletiae</name>
    <dbReference type="NCBI Taxonomy" id="1226010"/>
    <lineage>
        <taxon>Eukaryota</taxon>
        <taxon>Fungi</taxon>
        <taxon>Dikarya</taxon>
        <taxon>Ascomycota</taxon>
        <taxon>Pezizomycotina</taxon>
        <taxon>Eurotiomycetes</taxon>
        <taxon>Eurotiomycetidae</taxon>
        <taxon>Eurotiales</taxon>
        <taxon>Aspergillaceae</taxon>
        <taxon>Aspergillus</taxon>
        <taxon>Aspergillus subgen. Circumdati</taxon>
    </lineage>
</organism>
<evidence type="ECO:0000313" key="3">
    <source>
        <dbReference type="Proteomes" id="UP000326198"/>
    </source>
</evidence>
<gene>
    <name evidence="2" type="ORF">BDV26DRAFT_263169</name>
</gene>
<dbReference type="Gene3D" id="3.40.50.2000">
    <property type="entry name" value="Glycogen Phosphorylase B"/>
    <property type="match status" value="1"/>
</dbReference>
<protein>
    <submittedName>
        <fullName evidence="2">Uncharacterized protein</fullName>
    </submittedName>
</protein>
<dbReference type="EMBL" id="ML736220">
    <property type="protein sequence ID" value="KAE8377659.1"/>
    <property type="molecule type" value="Genomic_DNA"/>
</dbReference>
<dbReference type="SUPFAM" id="SSF53756">
    <property type="entry name" value="UDP-Glycosyltransferase/glycogen phosphorylase"/>
    <property type="match status" value="1"/>
</dbReference>